<feature type="compositionally biased region" description="Polar residues" evidence="5">
    <location>
        <begin position="70"/>
        <end position="82"/>
    </location>
</feature>
<reference evidence="8 10" key="2">
    <citation type="submission" date="2018-06" db="EMBL/GenBank/DDBJ databases">
        <authorList>
            <consortium name="Pathogen Informatics"/>
            <person name="Doyle S."/>
        </authorList>
    </citation>
    <scope>NUCLEOTIDE SEQUENCE [LARGE SCALE GENOMIC DNA]</scope>
    <source>
        <strain evidence="8 10">NCTC13492</strain>
    </source>
</reference>
<sequence>MRLILSLLLSLCSVLGFSQTILYQAESTSRTVQDPQAVIMAQGFHAKSDISKPFLAKLGPATENSGGGPTDSQAGANNPTKTTETDTLRFHDTRGNIDVTQAGQLQYTLAIELPPGMQKTAPNINLAYVSGAGNGLVGYGWNISGITSISRVGKNIEKDGITKGVQLDYSDYYSFNGQRLILKSGEYGKDGAEYVTEKYSNIKIRSIGTITGQTWQGPEYWEITFEDGSQTWYGAIASGNSSARTAIDYNIVKSKDSNGNYITYNYIVDGNVSVINSIEWGGNEPKSTPHFNKIDFVFGARPQAETAYIKGIEFSQTKMLQSIVVSTDNKQYKKYNLFYRNDAQISRYKYLDKISILNSKNEEAEPVIFTYEKFGYGQFEINSIVSLKPNSETDLVGDFDGDGNLDLLRYHSATSPKIKQTGLYLYSNFYKIQYDGYHDSPVFVGNSELDLKNNLVLNFKKDNIIHSRQGFVTARNISISPLFKTNLHLDFYSINDNQLSLNYKKIIPNAAYDASIGIPDPKSPDNYILTQLKKMREFDLDGDGLSEIIFEFENKTCFKVPTAFPNSPWQEVCINENKYFVLNTDQDVPGQESLSPIQLYGNRIDTDVFSEYRIGDFNGDGLLDFIKLDNNKPQLITFKKTPQGKYESSIAPFNPANDQTLNGYWQDALVGDFNGDGLADIVMPGTNTAAIWYKYISTGRGFKEDTFVFERPERDRRVFVDPNTENIRIYDPRTFVAYDINNDGKTDLIQLEYQKLFKRLKLEDNIRGACYTSSGQAFFNVYSTFGGQYSITNIQHGGAYPIYLNENNRQFVLGVSTDDLMGVPADQWTGAMLKMLAMGSILGINHPYGTGQSIVSTQYYDTSKEGRINSVTQGGVTTNITYKQLDKSKNPGLYDGVKAENYPYVEINQSTGMYVVSELSQDISSTSKLKQNFKYRGLTSNILGRGMIGFKKTARSSWYADGFENTKIWSGAEIDPTNEGIPVKEWSIKTNNENLIFPADVSENNSQLLSFKQYTYKIDKLLNGSVITNVSDADKPKIVTAINPHITVSKDFLKNIKTVHTVLEYDNLYLPKKSIINVNNGFSITNSETEYYPPNTNSGSSYSIGKPKVITSTVQAYGDTKSTKEEYIYNGNLLKSNKTYNRDNTGYFEEIYSYDDFGNVNQKESLNSIDSQSQITTTFYDNKGKFAIKSTDNLGLETNVSYNDWGQITKQTDPLGNTSINVYDSWGKIIKSKSNLSGTVTYTYSKDKQYNSIVTQYDPDGNITKKFTNKLGQEYKVSTKGFKQEKYVSKDFTYDILGRKIGESEPYFEGQTPNKWNTISYDDSVFPAVITSTTLNGKQVKTSVSGNTTTEEETNGNLRITTKTADALGNIISSTDKGGTIQFSYDASGQQIQAKYAENIVTTQYDSWGRKSELNDPSNGVYKYEYYGFGQTKKVTSPKGIKEYTYNKFGQLISQKEMSTTDGGKATNKTIAYQYDDKGRLVSKSGTSQNKPYNSNTAYDAQGRLLSVSESSNGKYFIQKAITYDDKARIISYEKSLYSSGLLTKVNIENIYSEWNGELYQIKDKNTGKVLWQLNEMDVRGQVSKAKLGSIEITNKYDTNSLLTEIEHTSTGNPTLINIKYTFDAIKNELKSRTTSGSFNILENFGYDTTNRLTQWTDPVTGSTPVNRNIYDAKGRILENDQVGKIKFDNPSKIYQPTGMTLNPSGVKNYNNDLVQSIIYNENNDPIFIDGEKGDMAFQYGLTTMRQMAIYGGNFNTEGEGKFTKYYSEAGSFEVIKNNTTGKEKHILYIGGTPYESNIIYLKNYNETTGSYKFLHKDYLGSILAISDEAGNKLEQRHFDAWGHLTHLQIANGTVETDINKIKDIINNDGLLLERGYTSHEHFTEVGIIHMNGRLYDPLLRRFLSPDENIQDLYNTQNYNKYGYVLNNPMMYNDPNGEFWMLVAGALVGGYFSGAQANGSWNPVKWDWQKSWGAVLGGAIAGASLSGTLGNIASNPGAIKNILPGIVSGGLNSAFNGNNFLGGAISGLSYTGNLSANPITSTSTTSSGYRYIVSPYENMESDWEGLTKSILLNYVKTNFCTTCSSGQLQQKAGIMFENAFHSIIRVDYASLNYTSNDGKIPGMYKGRPRNTIPDGIYDLIHDEMQYRKTDLKVGPFNIMIPIPNGTKTYKYSGVQFAEVKAMDGTLYTSSNSGQIASMIGAMAGNRGVRTFGGQFIIGTTSDTVISKGIHTEAALFNIQVIQMRAQYRMVSGLMEMRLIQGWMPWAMSPSTTFIK</sequence>
<dbReference type="Pfam" id="PF03534">
    <property type="entry name" value="SpvB"/>
    <property type="match status" value="1"/>
</dbReference>
<gene>
    <name evidence="8" type="primary">wapA_2</name>
    <name evidence="8" type="ORF">NCTC13492_04123</name>
    <name evidence="7" type="ORF">SAMN05421542_1313</name>
</gene>
<evidence type="ECO:0000313" key="8">
    <source>
        <dbReference type="EMBL" id="SQB47045.1"/>
    </source>
</evidence>
<dbReference type="EMBL" id="FNEG01000002">
    <property type="protein sequence ID" value="SDI56392.1"/>
    <property type="molecule type" value="Genomic_DNA"/>
</dbReference>
<evidence type="ECO:0000256" key="1">
    <source>
        <dbReference type="ARBA" id="ARBA00004613"/>
    </source>
</evidence>
<feature type="signal peptide" evidence="6">
    <location>
        <begin position="1"/>
        <end position="18"/>
    </location>
</feature>
<proteinExistence type="predicted"/>
<evidence type="ECO:0000256" key="5">
    <source>
        <dbReference type="SAM" id="MobiDB-lite"/>
    </source>
</evidence>
<feature type="chain" id="PRO_5016806226" evidence="6">
    <location>
        <begin position="19"/>
        <end position="2275"/>
    </location>
</feature>
<dbReference type="NCBIfam" id="TIGR01643">
    <property type="entry name" value="YD_repeat_2x"/>
    <property type="match status" value="1"/>
</dbReference>
<dbReference type="NCBIfam" id="TIGR03696">
    <property type="entry name" value="Rhs_assc_core"/>
    <property type="match status" value="1"/>
</dbReference>
<keyword evidence="4" id="KW-0843">Virulence</keyword>
<evidence type="ECO:0000256" key="2">
    <source>
        <dbReference type="ARBA" id="ARBA00022525"/>
    </source>
</evidence>
<organism evidence="8 10">
    <name type="scientific">Chryseobacterium jejuense</name>
    <dbReference type="NCBI Taxonomy" id="445960"/>
    <lineage>
        <taxon>Bacteria</taxon>
        <taxon>Pseudomonadati</taxon>
        <taxon>Bacteroidota</taxon>
        <taxon>Flavobacteriia</taxon>
        <taxon>Flavobacteriales</taxon>
        <taxon>Weeksellaceae</taxon>
        <taxon>Chryseobacterium group</taxon>
        <taxon>Chryseobacterium</taxon>
    </lineage>
</organism>
<keyword evidence="9" id="KW-1185">Reference proteome</keyword>
<dbReference type="RefSeq" id="WP_089734737.1">
    <property type="nucleotide sequence ID" value="NZ_FNEG01000002.1"/>
</dbReference>
<evidence type="ECO:0000256" key="6">
    <source>
        <dbReference type="SAM" id="SignalP"/>
    </source>
</evidence>
<dbReference type="Pfam" id="PF13517">
    <property type="entry name" value="FG-GAP_3"/>
    <property type="match status" value="1"/>
</dbReference>
<dbReference type="Proteomes" id="UP000251670">
    <property type="component" value="Unassembled WGS sequence"/>
</dbReference>
<evidence type="ECO:0000313" key="10">
    <source>
        <dbReference type="Proteomes" id="UP000251670"/>
    </source>
</evidence>
<dbReference type="GO" id="GO:0005576">
    <property type="term" value="C:extracellular region"/>
    <property type="evidence" value="ECO:0007669"/>
    <property type="project" value="UniProtKB-SubCell"/>
</dbReference>
<dbReference type="Gene3D" id="2.180.10.10">
    <property type="entry name" value="RHS repeat-associated core"/>
    <property type="match status" value="2"/>
</dbReference>
<dbReference type="InterPro" id="IPR050708">
    <property type="entry name" value="T6SS_VgrG/RHS"/>
</dbReference>
<protein>
    <submittedName>
        <fullName evidence="8">Cell wall-associated polypeptide CWBP200</fullName>
    </submittedName>
    <submittedName>
        <fullName evidence="7">RHS repeat-associated core domain-containing protein</fullName>
    </submittedName>
</protein>
<name>A0A2X2XG51_CHRJE</name>
<keyword evidence="2" id="KW-0964">Secreted</keyword>
<evidence type="ECO:0000256" key="4">
    <source>
        <dbReference type="ARBA" id="ARBA00023026"/>
    </source>
</evidence>
<evidence type="ECO:0000313" key="9">
    <source>
        <dbReference type="Proteomes" id="UP000199426"/>
    </source>
</evidence>
<keyword evidence="3 6" id="KW-0732">Signal</keyword>
<dbReference type="EMBL" id="UAWB01000014">
    <property type="protein sequence ID" value="SQB47045.1"/>
    <property type="molecule type" value="Genomic_DNA"/>
</dbReference>
<evidence type="ECO:0000256" key="3">
    <source>
        <dbReference type="ARBA" id="ARBA00022729"/>
    </source>
</evidence>
<dbReference type="InterPro" id="IPR022385">
    <property type="entry name" value="Rhs_assc_core"/>
</dbReference>
<dbReference type="Proteomes" id="UP000199426">
    <property type="component" value="Unassembled WGS sequence"/>
</dbReference>
<dbReference type="PANTHER" id="PTHR32305:SF15">
    <property type="entry name" value="PROTEIN RHSA-RELATED"/>
    <property type="match status" value="1"/>
</dbReference>
<dbReference type="InterPro" id="IPR006530">
    <property type="entry name" value="YD"/>
</dbReference>
<dbReference type="InterPro" id="IPR003284">
    <property type="entry name" value="Sal_SpvB"/>
</dbReference>
<dbReference type="SUPFAM" id="SSF69318">
    <property type="entry name" value="Integrin alpha N-terminal domain"/>
    <property type="match status" value="1"/>
</dbReference>
<accession>A0A2X2XG51</accession>
<dbReference type="STRING" id="445960.SAMN05421542_1313"/>
<reference evidence="7 9" key="1">
    <citation type="submission" date="2016-10" db="EMBL/GenBank/DDBJ databases">
        <authorList>
            <person name="Varghese N."/>
            <person name="Submissions S."/>
        </authorList>
    </citation>
    <scope>NUCLEOTIDE SEQUENCE [LARGE SCALE GENOMIC DNA]</scope>
    <source>
        <strain evidence="7 9">DSM 19299</strain>
    </source>
</reference>
<dbReference type="PANTHER" id="PTHR32305">
    <property type="match status" value="1"/>
</dbReference>
<evidence type="ECO:0000313" key="7">
    <source>
        <dbReference type="EMBL" id="SDI56392.1"/>
    </source>
</evidence>
<dbReference type="GO" id="GO:0005737">
    <property type="term" value="C:cytoplasm"/>
    <property type="evidence" value="ECO:0007669"/>
    <property type="project" value="InterPro"/>
</dbReference>
<comment type="subcellular location">
    <subcellularLocation>
        <location evidence="1">Secreted</location>
    </subcellularLocation>
</comment>
<dbReference type="OrthoDB" id="6225685at2"/>
<dbReference type="InterPro" id="IPR028994">
    <property type="entry name" value="Integrin_alpha_N"/>
</dbReference>
<feature type="region of interest" description="Disordered" evidence="5">
    <location>
        <begin position="58"/>
        <end position="87"/>
    </location>
</feature>
<dbReference type="InterPro" id="IPR013517">
    <property type="entry name" value="FG-GAP"/>
</dbReference>